<dbReference type="Gene3D" id="1.10.1740.110">
    <property type="match status" value="1"/>
</dbReference>
<feature type="active site" evidence="2 3">
    <location>
        <position position="358"/>
    </location>
</feature>
<keyword evidence="2" id="KW-0028">Amino-acid biosynthesis</keyword>
<dbReference type="EMBL" id="JAAAHS010000019">
    <property type="protein sequence ID" value="NBE50756.1"/>
    <property type="molecule type" value="Genomic_DNA"/>
</dbReference>
<dbReference type="Pfam" id="PF00561">
    <property type="entry name" value="Abhydrolase_1"/>
    <property type="match status" value="1"/>
</dbReference>
<dbReference type="InterPro" id="IPR008220">
    <property type="entry name" value="HAT_MetX-like"/>
</dbReference>
<accession>A0A964UKJ8</accession>
<dbReference type="SUPFAM" id="SSF53474">
    <property type="entry name" value="alpha/beta-Hydrolases"/>
    <property type="match status" value="1"/>
</dbReference>
<dbReference type="GO" id="GO:0009086">
    <property type="term" value="P:methionine biosynthetic process"/>
    <property type="evidence" value="ECO:0007669"/>
    <property type="project" value="UniProtKB-UniRule"/>
</dbReference>
<dbReference type="PANTHER" id="PTHR32268">
    <property type="entry name" value="HOMOSERINE O-ACETYLTRANSFERASE"/>
    <property type="match status" value="1"/>
</dbReference>
<evidence type="ECO:0000313" key="6">
    <source>
        <dbReference type="Proteomes" id="UP000598297"/>
    </source>
</evidence>
<keyword evidence="2 5" id="KW-0012">Acyltransferase</keyword>
<name>A0A964UKJ8_9ACTN</name>
<dbReference type="Proteomes" id="UP000598297">
    <property type="component" value="Unassembled WGS sequence"/>
</dbReference>
<protein>
    <recommendedName>
        <fullName evidence="2">Homoserine O-succinyltransferase</fullName>
        <shortName evidence="2">HST</shortName>
        <ecNumber evidence="2">2.3.1.46</ecNumber>
    </recommendedName>
    <alternativeName>
        <fullName evidence="2">Homoserine transsuccinylase</fullName>
        <shortName evidence="2">HTS</shortName>
    </alternativeName>
</protein>
<dbReference type="NCBIfam" id="NF001209">
    <property type="entry name" value="PRK00175.1"/>
    <property type="match status" value="1"/>
</dbReference>
<reference evidence="5" key="1">
    <citation type="submission" date="2020-01" db="EMBL/GenBank/DDBJ databases">
        <title>Whole-genome analyses of novel actinobacteria.</title>
        <authorList>
            <person name="Sahin N."/>
        </authorList>
    </citation>
    <scope>NUCLEOTIDE SEQUENCE</scope>
    <source>
        <strain evidence="5">YC537</strain>
    </source>
</reference>
<dbReference type="NCBIfam" id="TIGR01392">
    <property type="entry name" value="homoserO_Ac_trn"/>
    <property type="match status" value="1"/>
</dbReference>
<dbReference type="EC" id="2.3.1.46" evidence="2"/>
<comment type="subunit">
    <text evidence="2">Homodimer.</text>
</comment>
<feature type="active site" evidence="2 3">
    <location>
        <position position="324"/>
    </location>
</feature>
<comment type="function">
    <text evidence="2">Transfers a succinyl group from succinyl-CoA to L-homoserine, forming succinyl-L-homoserine.</text>
</comment>
<evidence type="ECO:0000313" key="5">
    <source>
        <dbReference type="EMBL" id="NBE50756.1"/>
    </source>
</evidence>
<sequence>MSLAPSLAPALNSPLPPPEALPQLPYVSRLLRVADRSEPLVLRSGESLERVDVAYETYGSYDGTNAVFVCHPLTCDAHVAAHGPGDRPGWWDAMVGPGRTIDTDRYFVVCANVLGGCSGTTGPTSPRADGRRWGPGFPAVDIADMVAVHRRLLDALGVGRLHAVVGPSMGGSQVLQWLLDRPGDAATFVAVAGTARLSADNRCWNAVARSAVRHDADFRGGHYAPGAGPRSGLATARMIGHLTYLSEPELERRFGHEVSGPRSGPAAIAPYLDHQGAKFVDRFDANSYLTLLDAMDRFDAFARPSVLGRVPEVPGVLLASLRGDRRFGREHSVHMARGLAERGVRAEHHHETETEAGHDAAILELPQLAARIGAFLSAAPQLPKDGRRRSCTVG</sequence>
<dbReference type="InterPro" id="IPR000073">
    <property type="entry name" value="AB_hydrolase_1"/>
</dbReference>
<dbReference type="GO" id="GO:0004414">
    <property type="term" value="F:homoserine O-acetyltransferase activity"/>
    <property type="evidence" value="ECO:0007669"/>
    <property type="project" value="TreeGrafter"/>
</dbReference>
<comment type="caution">
    <text evidence="5">The sequence shown here is derived from an EMBL/GenBank/DDBJ whole genome shotgun (WGS) entry which is preliminary data.</text>
</comment>
<dbReference type="GO" id="GO:0009092">
    <property type="term" value="P:homoserine metabolic process"/>
    <property type="evidence" value="ECO:0007669"/>
    <property type="project" value="TreeGrafter"/>
</dbReference>
<feature type="domain" description="AB hydrolase-1" evidence="4">
    <location>
        <begin position="97"/>
        <end position="341"/>
    </location>
</feature>
<comment type="similarity">
    <text evidence="2">Belongs to the AB hydrolase superfamily. MetX family.</text>
</comment>
<dbReference type="PIRSF" id="PIRSF000443">
    <property type="entry name" value="Homoser_Ac_trans"/>
    <property type="match status" value="1"/>
</dbReference>
<feature type="binding site" evidence="2">
    <location>
        <position position="359"/>
    </location>
    <ligand>
        <name>substrate</name>
    </ligand>
</feature>
<evidence type="ECO:0000256" key="3">
    <source>
        <dbReference type="PIRSR" id="PIRSR000443-1"/>
    </source>
</evidence>
<dbReference type="AlphaFoldDB" id="A0A964UKJ8"/>
<feature type="site" description="Important for acyl-CoA specificity" evidence="2">
    <location>
        <position position="326"/>
    </location>
</feature>
<proteinExistence type="inferred from homology"/>
<comment type="subcellular location">
    <subcellularLocation>
        <location evidence="2">Cytoplasm</location>
    </subcellularLocation>
</comment>
<evidence type="ECO:0000259" key="4">
    <source>
        <dbReference type="Pfam" id="PF00561"/>
    </source>
</evidence>
<organism evidence="5 6">
    <name type="scientific">Streptomyces boluensis</name>
    <dbReference type="NCBI Taxonomy" id="1775135"/>
    <lineage>
        <taxon>Bacteria</taxon>
        <taxon>Bacillati</taxon>
        <taxon>Actinomycetota</taxon>
        <taxon>Actinomycetes</taxon>
        <taxon>Kitasatosporales</taxon>
        <taxon>Streptomycetaceae</taxon>
        <taxon>Streptomyces</taxon>
    </lineage>
</organism>
<evidence type="ECO:0000256" key="2">
    <source>
        <dbReference type="HAMAP-Rule" id="MF_00296"/>
    </source>
</evidence>
<evidence type="ECO:0000256" key="1">
    <source>
        <dbReference type="ARBA" id="ARBA00022679"/>
    </source>
</evidence>
<comment type="pathway">
    <text evidence="2">Amino-acid biosynthesis; L-methionine biosynthesis via de novo pathway; O-succinyl-L-homoserine from L-homoserine: step 1/1.</text>
</comment>
<dbReference type="OrthoDB" id="9800754at2"/>
<keyword evidence="2" id="KW-0963">Cytoplasm</keyword>
<keyword evidence="2" id="KW-0486">Methionine biosynthesis</keyword>
<dbReference type="PANTHER" id="PTHR32268:SF11">
    <property type="entry name" value="HOMOSERINE O-ACETYLTRANSFERASE"/>
    <property type="match status" value="1"/>
</dbReference>
<keyword evidence="1 2" id="KW-0808">Transferase</keyword>
<gene>
    <name evidence="2" type="primary">metXS</name>
    <name evidence="5" type="ORF">GUY60_04785</name>
</gene>
<dbReference type="HAMAP" id="MF_00296">
    <property type="entry name" value="MetX_acyltransf"/>
    <property type="match status" value="1"/>
</dbReference>
<dbReference type="GO" id="GO:0005737">
    <property type="term" value="C:cytoplasm"/>
    <property type="evidence" value="ECO:0007669"/>
    <property type="project" value="UniProtKB-SubCell"/>
</dbReference>
<comment type="caution">
    <text evidence="2">Lacks conserved residue(s) required for the propagation of feature annotation.</text>
</comment>
<dbReference type="Gene3D" id="3.40.50.1820">
    <property type="entry name" value="alpha/beta hydrolase"/>
    <property type="match status" value="1"/>
</dbReference>
<comment type="catalytic activity">
    <reaction evidence="2">
        <text>L-homoserine + succinyl-CoA = O-succinyl-L-homoserine + CoA</text>
        <dbReference type="Rhea" id="RHEA:22008"/>
        <dbReference type="ChEBI" id="CHEBI:57287"/>
        <dbReference type="ChEBI" id="CHEBI:57292"/>
        <dbReference type="ChEBI" id="CHEBI:57476"/>
        <dbReference type="ChEBI" id="CHEBI:57661"/>
        <dbReference type="EC" id="2.3.1.46"/>
    </reaction>
</comment>
<feature type="active site" description="Nucleophile" evidence="2 3">
    <location>
        <position position="168"/>
    </location>
</feature>
<dbReference type="GO" id="GO:0008899">
    <property type="term" value="F:homoserine O-succinyltransferase activity"/>
    <property type="evidence" value="ECO:0007669"/>
    <property type="project" value="UniProtKB-UniRule"/>
</dbReference>
<keyword evidence="6" id="KW-1185">Reference proteome</keyword>
<feature type="binding site" evidence="2">
    <location>
        <position position="237"/>
    </location>
    <ligand>
        <name>substrate</name>
    </ligand>
</feature>
<dbReference type="InterPro" id="IPR029058">
    <property type="entry name" value="AB_hydrolase_fold"/>
</dbReference>